<dbReference type="STRING" id="1341181.FLJC2902T_04280"/>
<dbReference type="Proteomes" id="UP000018004">
    <property type="component" value="Unassembled WGS sequence"/>
</dbReference>
<dbReference type="EMBL" id="AVGG01000001">
    <property type="protein sequence ID" value="ESU29946.1"/>
    <property type="molecule type" value="Genomic_DNA"/>
</dbReference>
<proteinExistence type="predicted"/>
<gene>
    <name evidence="1" type="ORF">FLJC2902T_04280</name>
</gene>
<sequence length="38" mass="4418">MGAITLKNALSGIVNSDKNICRFLYKYKKYYIDLTVFI</sequence>
<dbReference type="PATRIC" id="fig|1341181.4.peg.423"/>
<dbReference type="AlphaFoldDB" id="V6STH7"/>
<keyword evidence="2" id="KW-1185">Reference proteome</keyword>
<evidence type="ECO:0000313" key="1">
    <source>
        <dbReference type="EMBL" id="ESU29946.1"/>
    </source>
</evidence>
<reference evidence="1 2" key="1">
    <citation type="submission" date="2013-08" db="EMBL/GenBank/DDBJ databases">
        <title>Flavobacterium limnosediminis JC2902 genome sequencing.</title>
        <authorList>
            <person name="Lee K."/>
            <person name="Yi H."/>
            <person name="Park S."/>
            <person name="Chun J."/>
        </authorList>
    </citation>
    <scope>NUCLEOTIDE SEQUENCE [LARGE SCALE GENOMIC DNA]</scope>
    <source>
        <strain evidence="1 2">JC2902</strain>
    </source>
</reference>
<evidence type="ECO:0000313" key="2">
    <source>
        <dbReference type="Proteomes" id="UP000018004"/>
    </source>
</evidence>
<comment type="caution">
    <text evidence="1">The sequence shown here is derived from an EMBL/GenBank/DDBJ whole genome shotgun (WGS) entry which is preliminary data.</text>
</comment>
<accession>V6STH7</accession>
<name>V6STH7_9FLAO</name>
<organism evidence="1 2">
    <name type="scientific">Flavobacterium limnosediminis JC2902</name>
    <dbReference type="NCBI Taxonomy" id="1341181"/>
    <lineage>
        <taxon>Bacteria</taxon>
        <taxon>Pseudomonadati</taxon>
        <taxon>Bacteroidota</taxon>
        <taxon>Flavobacteriia</taxon>
        <taxon>Flavobacteriales</taxon>
        <taxon>Flavobacteriaceae</taxon>
        <taxon>Flavobacterium</taxon>
    </lineage>
</organism>
<protein>
    <submittedName>
        <fullName evidence="1">Uncharacterized protein</fullName>
    </submittedName>
</protein>